<proteinExistence type="inferred from homology"/>
<dbReference type="SUPFAM" id="SSF48371">
    <property type="entry name" value="ARM repeat"/>
    <property type="match status" value="1"/>
</dbReference>
<sequence>MMQERDPHNKAKDEDEEVEFPFQNLEKTQVLQETRIFNESPLSPRKCVLTLLQLLYVIYQGKNLNATEATDVFMNITKLFLSPDVRLRRMLYIAVKELSRTANQTFVASNSLFKDMSQNQNEDFKINAIRSLRTIMDENLFSNLERHLKQCVVDKNPGVASSAILAGFHMSDSQKGDQLVKRWTGEIQSAVDSRFHMVQYHALALSYKLRHQDGLAISKIVSAGMQNLRSPLAHTLLIKYSMRIMRMEGNINSDRSKAILQYLTSCLKFRNDMVILEAAKAICTIRDLGKELSAAIEALRMFLSSNKPVKRFAAIRLLNDVANHYPTLVSQCNNELEKLIADPNRNIATLAVTTLLKTGQETNIEKLMKKIQRFIPEIPDEFKIIVVKSIESLCIRYPKKFYSMVSFLSNALRTEGGYEYKKQLVSTLISICKALPESRDLIVSYLCEFIEDCEYTIVLQQVLHFLGDEGTQSTGPSKCIRFIYNRLILENPTVRGSAVITIAKFAAKIPDLRKSILVILRRVLLDSDDEVRDRAVFYVKALETKDEDLIRKLIVNDLPDNMQHYFYSVEKSLVNYLQSTLDEPFDLSDVQLVDASAIQTEAPTETGLESAVTQPILSETTTTETSNANDTQEYEQAITKIPQLQNLGKVFKTNPPIYLTEVDADYVVSCAIHVFESNIVLQYIVKNRVESQQLSNLIVDLDLGDFEDVQEVFKIQAESAIKFNQAESTFVVLKREKEIATGKIFSTLKFCTADVDPETGDPYDEEDENEDEFELEAFNIRVTDFVRNMAVSSFKEEWDKLGEESEFAQQPIEYTASDDLQAAVDKFISSVGLRPIGDRTVSKKTHSLYFAGKSIFGDMVLVAAQLGEKNGSILLKLSVRSQGDLRESIVQQLSD</sequence>
<comment type="subunit">
    <text evidence="11">Oligomeric complex.</text>
</comment>
<dbReference type="GO" id="GO:0006888">
    <property type="term" value="P:endoplasmic reticulum to Golgi vesicle-mediated transport"/>
    <property type="evidence" value="ECO:0007669"/>
    <property type="project" value="TreeGrafter"/>
</dbReference>
<dbReference type="InterPro" id="IPR037067">
    <property type="entry name" value="Coatomer_gsu_app_sf"/>
</dbReference>
<dbReference type="FunCoup" id="D2W169">
    <property type="interactions" value="563"/>
</dbReference>
<dbReference type="PIRSF" id="PIRSF037093">
    <property type="entry name" value="Coatomer_gamma_subunit"/>
    <property type="match status" value="1"/>
</dbReference>
<dbReference type="Gene3D" id="2.60.40.1480">
    <property type="entry name" value="Coatomer, gamma subunit, appendage domain"/>
    <property type="match status" value="1"/>
</dbReference>
<dbReference type="InterPro" id="IPR011989">
    <property type="entry name" value="ARM-like"/>
</dbReference>
<dbReference type="AlphaFoldDB" id="D2W169"/>
<dbReference type="InterPro" id="IPR017106">
    <property type="entry name" value="Coatomer_gsu"/>
</dbReference>
<evidence type="ECO:0000256" key="10">
    <source>
        <dbReference type="ARBA" id="ARBA00023329"/>
    </source>
</evidence>
<gene>
    <name evidence="15" type="ORF">NAEGRDRAFT_59819</name>
</gene>
<organism evidence="16">
    <name type="scientific">Naegleria gruberi</name>
    <name type="common">Amoeba</name>
    <dbReference type="NCBI Taxonomy" id="5762"/>
    <lineage>
        <taxon>Eukaryota</taxon>
        <taxon>Discoba</taxon>
        <taxon>Heterolobosea</taxon>
        <taxon>Tetramitia</taxon>
        <taxon>Eutetramitia</taxon>
        <taxon>Vahlkampfiidae</taxon>
        <taxon>Naegleria</taxon>
    </lineage>
</organism>
<dbReference type="Proteomes" id="UP000006671">
    <property type="component" value="Unassembled WGS sequence"/>
</dbReference>
<evidence type="ECO:0000256" key="1">
    <source>
        <dbReference type="ARBA" id="ARBA00004255"/>
    </source>
</evidence>
<dbReference type="InterPro" id="IPR013040">
    <property type="entry name" value="Coatomer_gsu_app_Ig-like_dom"/>
</dbReference>
<dbReference type="GO" id="GO:0006891">
    <property type="term" value="P:intra-Golgi vesicle-mediated transport"/>
    <property type="evidence" value="ECO:0007669"/>
    <property type="project" value="TreeGrafter"/>
</dbReference>
<comment type="subcellular location">
    <subcellularLocation>
        <location evidence="11">Cytoplasm</location>
    </subcellularLocation>
    <subcellularLocation>
        <location evidence="1 11">Golgi apparatus membrane</location>
        <topology evidence="1 11">Peripheral membrane protein</topology>
        <orientation evidence="1 11">Cytoplasmic side</orientation>
    </subcellularLocation>
    <subcellularLocation>
        <location evidence="11">Cytoplasmic vesicle</location>
        <location evidence="11">COPI-coated vesicle membrane</location>
        <topology evidence="11">Peripheral membrane protein</topology>
        <orientation evidence="11">Cytoplasmic side</orientation>
    </subcellularLocation>
</comment>
<evidence type="ECO:0000256" key="6">
    <source>
        <dbReference type="ARBA" id="ARBA00022892"/>
    </source>
</evidence>
<feature type="domain" description="Coatomer subunit gamma C-terminal" evidence="14">
    <location>
        <begin position="783"/>
        <end position="891"/>
    </location>
</feature>
<dbReference type="GO" id="GO:0009306">
    <property type="term" value="P:protein secretion"/>
    <property type="evidence" value="ECO:0007669"/>
    <property type="project" value="TreeGrafter"/>
</dbReference>
<evidence type="ECO:0000256" key="2">
    <source>
        <dbReference type="ARBA" id="ARBA00010720"/>
    </source>
</evidence>
<dbReference type="PANTHER" id="PTHR10261:SF0">
    <property type="entry name" value="COATOMER SUBUNIT GAMMA-2"/>
    <property type="match status" value="1"/>
</dbReference>
<keyword evidence="10 11" id="KW-0968">Cytoplasmic vesicle</keyword>
<evidence type="ECO:0000256" key="4">
    <source>
        <dbReference type="ARBA" id="ARBA00022490"/>
    </source>
</evidence>
<dbReference type="Gene3D" id="1.25.10.10">
    <property type="entry name" value="Leucine-rich Repeat Variant"/>
    <property type="match status" value="2"/>
</dbReference>
<dbReference type="GO" id="GO:0006886">
    <property type="term" value="P:intracellular protein transport"/>
    <property type="evidence" value="ECO:0007669"/>
    <property type="project" value="InterPro"/>
</dbReference>
<reference evidence="15 16" key="1">
    <citation type="journal article" date="2010" name="Cell">
        <title>The genome of Naegleria gruberi illuminates early eukaryotic versatility.</title>
        <authorList>
            <person name="Fritz-Laylin L.K."/>
            <person name="Prochnik S.E."/>
            <person name="Ginger M.L."/>
            <person name="Dacks J.B."/>
            <person name="Carpenter M.L."/>
            <person name="Field M.C."/>
            <person name="Kuo A."/>
            <person name="Paredez A."/>
            <person name="Chapman J."/>
            <person name="Pham J."/>
            <person name="Shu S."/>
            <person name="Neupane R."/>
            <person name="Cipriano M."/>
            <person name="Mancuso J."/>
            <person name="Tu H."/>
            <person name="Salamov A."/>
            <person name="Lindquist E."/>
            <person name="Shapiro H."/>
            <person name="Lucas S."/>
            <person name="Grigoriev I.V."/>
            <person name="Cande W.Z."/>
            <person name="Fulton C."/>
            <person name="Rokhsar D.S."/>
            <person name="Dawson S.C."/>
        </authorList>
    </citation>
    <scope>NUCLEOTIDE SEQUENCE [LARGE SCALE GENOMIC DNA]</scope>
    <source>
        <strain evidence="15 16">NEG-M</strain>
    </source>
</reference>
<evidence type="ECO:0000256" key="8">
    <source>
        <dbReference type="ARBA" id="ARBA00023034"/>
    </source>
</evidence>
<dbReference type="Pfam" id="PF01602">
    <property type="entry name" value="Adaptin_N"/>
    <property type="match status" value="1"/>
</dbReference>
<keyword evidence="16" id="KW-1185">Reference proteome</keyword>
<accession>D2W169</accession>
<evidence type="ECO:0000256" key="3">
    <source>
        <dbReference type="ARBA" id="ARBA00022448"/>
    </source>
</evidence>
<dbReference type="SUPFAM" id="SSF55711">
    <property type="entry name" value="Subdomain of clathrin and coatomer appendage domain"/>
    <property type="match status" value="1"/>
</dbReference>
<dbReference type="STRING" id="5762.D2W169"/>
<name>D2W169_NAEGR</name>
<dbReference type="OrthoDB" id="1074925at2759"/>
<evidence type="ECO:0000256" key="5">
    <source>
        <dbReference type="ARBA" id="ARBA00022737"/>
    </source>
</evidence>
<evidence type="ECO:0000259" key="14">
    <source>
        <dbReference type="Pfam" id="PF16381"/>
    </source>
</evidence>
<dbReference type="InterPro" id="IPR013041">
    <property type="entry name" value="Clathrin_app_Ig-like_sf"/>
</dbReference>
<dbReference type="InterPro" id="IPR009028">
    <property type="entry name" value="Coatomer/calthrin_app_sub_C"/>
</dbReference>
<dbReference type="Gene3D" id="3.30.310.10">
    <property type="entry name" value="TATA-Binding Protein"/>
    <property type="match status" value="1"/>
</dbReference>
<comment type="similarity">
    <text evidence="2 11">Belongs to the COPG family.</text>
</comment>
<keyword evidence="5" id="KW-0677">Repeat</keyword>
<keyword evidence="3 11" id="KW-0813">Transport</keyword>
<dbReference type="InterPro" id="IPR002553">
    <property type="entry name" value="Clathrin/coatomer_adapt-like_N"/>
</dbReference>
<keyword evidence="6 11" id="KW-0931">ER-Golgi transport</keyword>
<dbReference type="GO" id="GO:0005198">
    <property type="term" value="F:structural molecule activity"/>
    <property type="evidence" value="ECO:0007669"/>
    <property type="project" value="InterPro"/>
</dbReference>
<dbReference type="OMA" id="ISKVTWH"/>
<evidence type="ECO:0000259" key="13">
    <source>
        <dbReference type="Pfam" id="PF08752"/>
    </source>
</evidence>
<dbReference type="SUPFAM" id="SSF49348">
    <property type="entry name" value="Clathrin adaptor appendage domain"/>
    <property type="match status" value="1"/>
</dbReference>
<dbReference type="Pfam" id="PF16381">
    <property type="entry name" value="Coatomer_g_Cpla"/>
    <property type="match status" value="1"/>
</dbReference>
<dbReference type="GO" id="GO:0000139">
    <property type="term" value="C:Golgi membrane"/>
    <property type="evidence" value="ECO:0007669"/>
    <property type="project" value="UniProtKB-SubCell"/>
</dbReference>
<dbReference type="VEuPathDB" id="AmoebaDB:NAEGRDRAFT_59819"/>
<dbReference type="RefSeq" id="XP_002669874.1">
    <property type="nucleotide sequence ID" value="XM_002669828.1"/>
</dbReference>
<dbReference type="GeneID" id="8856687"/>
<dbReference type="InterPro" id="IPR012295">
    <property type="entry name" value="TBP_dom_sf"/>
</dbReference>
<protein>
    <recommendedName>
        <fullName evidence="11">Coatomer subunit gamma</fullName>
    </recommendedName>
</protein>
<dbReference type="InParanoid" id="D2W169"/>
<dbReference type="PANTHER" id="PTHR10261">
    <property type="entry name" value="COATOMER SUBUNIT GAMMA"/>
    <property type="match status" value="1"/>
</dbReference>
<evidence type="ECO:0000259" key="12">
    <source>
        <dbReference type="Pfam" id="PF01602"/>
    </source>
</evidence>
<keyword evidence="4 11" id="KW-0963">Cytoplasm</keyword>
<dbReference type="Pfam" id="PF08752">
    <property type="entry name" value="COP-gamma_platf"/>
    <property type="match status" value="1"/>
</dbReference>
<evidence type="ECO:0000256" key="9">
    <source>
        <dbReference type="ARBA" id="ARBA00023136"/>
    </source>
</evidence>
<feature type="domain" description="Clathrin/coatomer adaptor adaptin-like N-terminal" evidence="12">
    <location>
        <begin position="27"/>
        <end position="545"/>
    </location>
</feature>
<dbReference type="eggNOG" id="KOG1078">
    <property type="taxonomic scope" value="Eukaryota"/>
</dbReference>
<dbReference type="InterPro" id="IPR016024">
    <property type="entry name" value="ARM-type_fold"/>
</dbReference>
<evidence type="ECO:0000256" key="7">
    <source>
        <dbReference type="ARBA" id="ARBA00022927"/>
    </source>
</evidence>
<dbReference type="InterPro" id="IPR032154">
    <property type="entry name" value="Coatomer_g_Cpla"/>
</dbReference>
<evidence type="ECO:0000313" key="16">
    <source>
        <dbReference type="Proteomes" id="UP000006671"/>
    </source>
</evidence>
<evidence type="ECO:0000313" key="15">
    <source>
        <dbReference type="EMBL" id="EFC37130.1"/>
    </source>
</evidence>
<evidence type="ECO:0000256" key="11">
    <source>
        <dbReference type="PIRNR" id="PIRNR037093"/>
    </source>
</evidence>
<keyword evidence="8 11" id="KW-0333">Golgi apparatus</keyword>
<keyword evidence="9 11" id="KW-0472">Membrane</keyword>
<dbReference type="GO" id="GO:0005783">
    <property type="term" value="C:endoplasmic reticulum"/>
    <property type="evidence" value="ECO:0007669"/>
    <property type="project" value="TreeGrafter"/>
</dbReference>
<keyword evidence="7 11" id="KW-0653">Protein transport</keyword>
<dbReference type="KEGG" id="ngr:NAEGRDRAFT_59819"/>
<dbReference type="GO" id="GO:0005793">
    <property type="term" value="C:endoplasmic reticulum-Golgi intermediate compartment"/>
    <property type="evidence" value="ECO:0007669"/>
    <property type="project" value="TreeGrafter"/>
</dbReference>
<dbReference type="EMBL" id="GG738921">
    <property type="protein sequence ID" value="EFC37130.1"/>
    <property type="molecule type" value="Genomic_DNA"/>
</dbReference>
<feature type="domain" description="Coatomer gamma subunit appendage Ig-like subdomain" evidence="13">
    <location>
        <begin position="632"/>
        <end position="780"/>
    </location>
</feature>
<comment type="function">
    <text evidence="11">The coatomer is a cytosolic protein complex that binds to dilysine motifs and reversibly associates with Golgi non-clathrin-coated vesicles, which further mediate biosynthetic protein transport from the ER, via the Golgi up to the trans Golgi network. Coatomer complex is required for budding from Golgi membranes, and is essential for the retrograde Golgi-to-ER transport of dilysine-tagged proteins.</text>
</comment>
<dbReference type="GO" id="GO:0030126">
    <property type="term" value="C:COPI vesicle coat"/>
    <property type="evidence" value="ECO:0007669"/>
    <property type="project" value="InterPro"/>
</dbReference>